<dbReference type="EMBL" id="LAZR01065970">
    <property type="protein sequence ID" value="KKK54485.1"/>
    <property type="molecule type" value="Genomic_DNA"/>
</dbReference>
<organism evidence="1">
    <name type="scientific">marine sediment metagenome</name>
    <dbReference type="NCBI Taxonomy" id="412755"/>
    <lineage>
        <taxon>unclassified sequences</taxon>
        <taxon>metagenomes</taxon>
        <taxon>ecological metagenomes</taxon>
    </lineage>
</organism>
<protein>
    <submittedName>
        <fullName evidence="1">Uncharacterized protein</fullName>
    </submittedName>
</protein>
<evidence type="ECO:0000313" key="1">
    <source>
        <dbReference type="EMBL" id="KKK54485.1"/>
    </source>
</evidence>
<accession>A0A0F8X108</accession>
<reference evidence="1" key="1">
    <citation type="journal article" date="2015" name="Nature">
        <title>Complex archaea that bridge the gap between prokaryotes and eukaryotes.</title>
        <authorList>
            <person name="Spang A."/>
            <person name="Saw J.H."/>
            <person name="Jorgensen S.L."/>
            <person name="Zaremba-Niedzwiedzka K."/>
            <person name="Martijn J."/>
            <person name="Lind A.E."/>
            <person name="van Eijk R."/>
            <person name="Schleper C."/>
            <person name="Guy L."/>
            <person name="Ettema T.J."/>
        </authorList>
    </citation>
    <scope>NUCLEOTIDE SEQUENCE</scope>
</reference>
<dbReference type="AlphaFoldDB" id="A0A0F8X108"/>
<comment type="caution">
    <text evidence="1">The sequence shown here is derived from an EMBL/GenBank/DDBJ whole genome shotgun (WGS) entry which is preliminary data.</text>
</comment>
<name>A0A0F8X108_9ZZZZ</name>
<proteinExistence type="predicted"/>
<feature type="non-terminal residue" evidence="1">
    <location>
        <position position="1"/>
    </location>
</feature>
<gene>
    <name evidence="1" type="ORF">LCGC14_3084260</name>
</gene>
<feature type="non-terminal residue" evidence="1">
    <location>
        <position position="348"/>
    </location>
</feature>
<sequence>EVLRDRGIEESYEEIAANDLPLKAEIDTEVEERIGGELEIRGETSKLRGQQTPQSEGFEALEATRERQQVEQLADDTKLNSNQWSGDVWREKYADRQRQFFASREQIKEDFQITFDERKSPPKSVNAAIDTYFDVNVDDERFSLPDGTIDWDRFFDARDTALKPLSPSDRTRVMEWLRKFDTPTVTEFRKAQEVVDEVFETPKYKDLTLEQGEEADRILNEDVPNLQTQALREGIELERTDAVHFIIERGVSDEVGDWLRRRFKKSRSQVVKDILRDRLRAAGVPTDIIRRIVDRPGPKLETLINPERDDILLENQEILAKFYPDILARQLNREQEAGLGESAFAAVQ</sequence>